<keyword evidence="1" id="KW-0732">Signal</keyword>
<reference evidence="3 4" key="1">
    <citation type="submission" date="2018-09" db="EMBL/GenBank/DDBJ databases">
        <title>Genome sequencing of strain 6GH32-13.</title>
        <authorList>
            <person name="Weon H.-Y."/>
            <person name="Heo J."/>
            <person name="Kwon S.-W."/>
        </authorList>
    </citation>
    <scope>NUCLEOTIDE SEQUENCE [LARGE SCALE GENOMIC DNA]</scope>
    <source>
        <strain evidence="3 4">5GH32-13</strain>
    </source>
</reference>
<name>A0A3B7MVR3_9BACT</name>
<evidence type="ECO:0000313" key="3">
    <source>
        <dbReference type="EMBL" id="AXY75745.1"/>
    </source>
</evidence>
<dbReference type="OrthoDB" id="1494595at2"/>
<proteinExistence type="predicted"/>
<feature type="chain" id="PRO_5017667931" evidence="1">
    <location>
        <begin position="29"/>
        <end position="232"/>
    </location>
</feature>
<evidence type="ECO:0000313" key="4">
    <source>
        <dbReference type="Proteomes" id="UP000263900"/>
    </source>
</evidence>
<gene>
    <name evidence="3" type="ORF">D3H65_17925</name>
</gene>
<dbReference type="EMBL" id="CP032157">
    <property type="protein sequence ID" value="AXY75745.1"/>
    <property type="molecule type" value="Genomic_DNA"/>
</dbReference>
<dbReference type="Pfam" id="PF18962">
    <property type="entry name" value="Por_Secre_tail"/>
    <property type="match status" value="1"/>
</dbReference>
<dbReference type="InterPro" id="IPR026444">
    <property type="entry name" value="Secre_tail"/>
</dbReference>
<organism evidence="3 4">
    <name type="scientific">Paraflavitalea soli</name>
    <dbReference type="NCBI Taxonomy" id="2315862"/>
    <lineage>
        <taxon>Bacteria</taxon>
        <taxon>Pseudomonadati</taxon>
        <taxon>Bacteroidota</taxon>
        <taxon>Chitinophagia</taxon>
        <taxon>Chitinophagales</taxon>
        <taxon>Chitinophagaceae</taxon>
        <taxon>Paraflavitalea</taxon>
    </lineage>
</organism>
<sequence length="232" mass="26501">MTKYNFLCHLVRPTCLLYLFLAGNALQARPLMNFPPVIATHSEPSAKVGNFLATLPITLLSFSAKAQTGYNELRWKIIREVDLREFSIEYSENGIDWNKAGIVLPLPNNVDPEYSFKHSTTIEGNIYYRLKMIARDYNYTYSPIIALDTWPEKGQELQLFPTVNRYGQLQALVNEPFGNLQVFNMQGQMLMTRNLQNQTGIIRLDVSAFSKGTYIVCASRPDKKVSKTFMVL</sequence>
<evidence type="ECO:0000259" key="2">
    <source>
        <dbReference type="Pfam" id="PF18962"/>
    </source>
</evidence>
<dbReference type="AlphaFoldDB" id="A0A3B7MVR3"/>
<dbReference type="Proteomes" id="UP000263900">
    <property type="component" value="Chromosome"/>
</dbReference>
<protein>
    <submittedName>
        <fullName evidence="3">T9SS C-terminal target domain-containing protein</fullName>
    </submittedName>
</protein>
<feature type="signal peptide" evidence="1">
    <location>
        <begin position="1"/>
        <end position="28"/>
    </location>
</feature>
<feature type="domain" description="Secretion system C-terminal sorting" evidence="2">
    <location>
        <begin position="179"/>
        <end position="231"/>
    </location>
</feature>
<dbReference type="NCBIfam" id="TIGR04183">
    <property type="entry name" value="Por_Secre_tail"/>
    <property type="match status" value="1"/>
</dbReference>
<dbReference type="KEGG" id="pseg:D3H65_17925"/>
<evidence type="ECO:0000256" key="1">
    <source>
        <dbReference type="SAM" id="SignalP"/>
    </source>
</evidence>
<dbReference type="RefSeq" id="WP_119051626.1">
    <property type="nucleotide sequence ID" value="NZ_CP032157.1"/>
</dbReference>
<accession>A0A3B7MVR3</accession>
<keyword evidence="4" id="KW-1185">Reference proteome</keyword>